<dbReference type="InterPro" id="IPR036291">
    <property type="entry name" value="NAD(P)-bd_dom_sf"/>
</dbReference>
<organism evidence="12 13">
    <name type="scientific">Methylocapsa polymorpha</name>
    <dbReference type="NCBI Taxonomy" id="3080828"/>
    <lineage>
        <taxon>Bacteria</taxon>
        <taxon>Pseudomonadati</taxon>
        <taxon>Pseudomonadota</taxon>
        <taxon>Alphaproteobacteria</taxon>
        <taxon>Hyphomicrobiales</taxon>
        <taxon>Beijerinckiaceae</taxon>
        <taxon>Methylocapsa</taxon>
    </lineage>
</organism>
<feature type="transmembrane region" description="Helical" evidence="10">
    <location>
        <begin position="128"/>
        <end position="150"/>
    </location>
</feature>
<feature type="transmembrane region" description="Helical" evidence="10">
    <location>
        <begin position="73"/>
        <end position="91"/>
    </location>
</feature>
<evidence type="ECO:0000259" key="11">
    <source>
        <dbReference type="PROSITE" id="PS51201"/>
    </source>
</evidence>
<dbReference type="InterPro" id="IPR006153">
    <property type="entry name" value="Cation/H_exchanger_TM"/>
</dbReference>
<keyword evidence="7 10" id="KW-1133">Transmembrane helix</keyword>
<feature type="transmembrane region" description="Helical" evidence="10">
    <location>
        <begin position="100"/>
        <end position="122"/>
    </location>
</feature>
<feature type="domain" description="RCK N-terminal" evidence="11">
    <location>
        <begin position="415"/>
        <end position="533"/>
    </location>
</feature>
<feature type="transmembrane region" description="Helical" evidence="10">
    <location>
        <begin position="34"/>
        <end position="53"/>
    </location>
</feature>
<dbReference type="Pfam" id="PF00999">
    <property type="entry name" value="Na_H_Exchanger"/>
    <property type="match status" value="1"/>
</dbReference>
<dbReference type="Pfam" id="PF02254">
    <property type="entry name" value="TrkA_N"/>
    <property type="match status" value="1"/>
</dbReference>
<reference evidence="12 13" key="1">
    <citation type="submission" date="2023-10" db="EMBL/GenBank/DDBJ databases">
        <title>Novel methanotroph of the genus Methylocapsa from a subarctic wetland.</title>
        <authorList>
            <person name="Belova S.E."/>
            <person name="Oshkin I.Y."/>
            <person name="Miroshnikov K."/>
            <person name="Dedysh S.N."/>
        </authorList>
    </citation>
    <scope>NUCLEOTIDE SEQUENCE [LARGE SCALE GENOMIC DNA]</scope>
    <source>
        <strain evidence="12 13">RX1</strain>
    </source>
</reference>
<keyword evidence="5 10" id="KW-0812">Transmembrane</keyword>
<dbReference type="Gene3D" id="3.40.50.720">
    <property type="entry name" value="NAD(P)-binding Rossmann-like Domain"/>
    <property type="match status" value="1"/>
</dbReference>
<keyword evidence="3" id="KW-0050">Antiport</keyword>
<evidence type="ECO:0000256" key="9">
    <source>
        <dbReference type="ARBA" id="ARBA00023136"/>
    </source>
</evidence>
<evidence type="ECO:0000313" key="12">
    <source>
        <dbReference type="EMBL" id="WOJ89603.1"/>
    </source>
</evidence>
<dbReference type="PANTHER" id="PTHR46157:SF4">
    <property type="entry name" value="K(+) EFFLUX ANTIPORTER 3, CHLOROPLASTIC"/>
    <property type="match status" value="1"/>
</dbReference>
<proteinExistence type="predicted"/>
<feature type="transmembrane region" description="Helical" evidence="10">
    <location>
        <begin position="344"/>
        <end position="362"/>
    </location>
</feature>
<dbReference type="EMBL" id="CP136862">
    <property type="protein sequence ID" value="WOJ89603.1"/>
    <property type="molecule type" value="Genomic_DNA"/>
</dbReference>
<feature type="transmembrane region" description="Helical" evidence="10">
    <location>
        <begin position="284"/>
        <end position="305"/>
    </location>
</feature>
<evidence type="ECO:0000256" key="7">
    <source>
        <dbReference type="ARBA" id="ARBA00022989"/>
    </source>
</evidence>
<keyword evidence="9 10" id="KW-0472">Membrane</keyword>
<keyword evidence="13" id="KW-1185">Reference proteome</keyword>
<feature type="transmembrane region" description="Helical" evidence="10">
    <location>
        <begin position="253"/>
        <end position="272"/>
    </location>
</feature>
<keyword evidence="8" id="KW-0406">Ion transport</keyword>
<protein>
    <submittedName>
        <fullName evidence="12">Cation:proton antiporter</fullName>
    </submittedName>
</protein>
<dbReference type="RefSeq" id="WP_407339049.1">
    <property type="nucleotide sequence ID" value="NZ_CP136862.1"/>
</dbReference>
<dbReference type="InterPro" id="IPR003148">
    <property type="entry name" value="RCK_N"/>
</dbReference>
<feature type="transmembrane region" description="Helical" evidence="10">
    <location>
        <begin position="162"/>
        <end position="186"/>
    </location>
</feature>
<feature type="transmembrane region" description="Helical" evidence="10">
    <location>
        <begin position="311"/>
        <end position="332"/>
    </location>
</feature>
<feature type="transmembrane region" description="Helical" evidence="10">
    <location>
        <begin position="374"/>
        <end position="392"/>
    </location>
</feature>
<sequence length="608" mass="64992">MASFEPEQYKETLIFLTTAGVVVPLFRRLRISPILGFLGAGVLLGPYGLGAVSQKFSWLSPFTLEDVEQITPVAEFGVVFLLFMIGLELSWERLVLMRRFVFGFGSLQVVGSAAALGAAALLFGEEPISAAVLGFALALSSTAIVIPVLAEAKRLATTAGRTVFAVLLFQDLMVAPLLFMVSMLGIRELNLSAAIFSTLVPALAGLSIVVVGGRLVLRPLFHHVAAAGSTEFFVAACLLVVIGTAVLTAMSGLSMGLGAFVAGVLLAETEYRREIEVTIEPFKGLLLGLFFVSVGASLDLSQVLAAPLWTFGLALGLIIVKFCVAWMVARILRLSPPVSTETALMLSPGGEFAFIIIAAAVASKAVPATVGADVTVAVTLSMFLVPALGLLAQRLSRPHVAAEPLEPLVSPEQIKAHDAIIVGYGRVGRLVGEMLHAHSIRYMAVDNDAGLVKRFRGDGIDIYWGNAARAEFLARCGLGASKALIITMDRPSDAERIVRLARAEYPHLTIVARARDAHHATLLYKLGVTDAVPETIEASLQLSEAVLVEMGIPMGLVIASIHEKRDEFRKILQPVAIRAEARHAVKLSLRLKEMSKRKPKPLADDEVP</sequence>
<accession>A0ABZ0HST0</accession>
<evidence type="ECO:0000256" key="2">
    <source>
        <dbReference type="ARBA" id="ARBA00022448"/>
    </source>
</evidence>
<keyword evidence="2" id="KW-0813">Transport</keyword>
<dbReference type="PROSITE" id="PS51201">
    <property type="entry name" value="RCK_N"/>
    <property type="match status" value="1"/>
</dbReference>
<feature type="transmembrane region" description="Helical" evidence="10">
    <location>
        <begin position="192"/>
        <end position="217"/>
    </location>
</feature>
<dbReference type="Gene3D" id="1.20.1530.20">
    <property type="match status" value="1"/>
</dbReference>
<dbReference type="SUPFAM" id="SSF51735">
    <property type="entry name" value="NAD(P)-binding Rossmann-fold domains"/>
    <property type="match status" value="1"/>
</dbReference>
<dbReference type="InterPro" id="IPR038770">
    <property type="entry name" value="Na+/solute_symporter_sf"/>
</dbReference>
<evidence type="ECO:0000256" key="1">
    <source>
        <dbReference type="ARBA" id="ARBA00004141"/>
    </source>
</evidence>
<evidence type="ECO:0000256" key="6">
    <source>
        <dbReference type="ARBA" id="ARBA00022958"/>
    </source>
</evidence>
<evidence type="ECO:0000256" key="10">
    <source>
        <dbReference type="SAM" id="Phobius"/>
    </source>
</evidence>
<evidence type="ECO:0000256" key="5">
    <source>
        <dbReference type="ARBA" id="ARBA00022692"/>
    </source>
</evidence>
<dbReference type="PANTHER" id="PTHR46157">
    <property type="entry name" value="K(+) EFFLUX ANTIPORTER 3, CHLOROPLASTIC"/>
    <property type="match status" value="1"/>
</dbReference>
<name>A0ABZ0HST0_9HYPH</name>
<keyword evidence="6" id="KW-0630">Potassium</keyword>
<feature type="transmembrane region" description="Helical" evidence="10">
    <location>
        <begin position="224"/>
        <end position="247"/>
    </location>
</feature>
<evidence type="ECO:0000256" key="3">
    <source>
        <dbReference type="ARBA" id="ARBA00022449"/>
    </source>
</evidence>
<dbReference type="Proteomes" id="UP001626536">
    <property type="component" value="Chromosome"/>
</dbReference>
<comment type="subcellular location">
    <subcellularLocation>
        <location evidence="1">Membrane</location>
        <topology evidence="1">Multi-pass membrane protein</topology>
    </subcellularLocation>
</comment>
<evidence type="ECO:0000313" key="13">
    <source>
        <dbReference type="Proteomes" id="UP001626536"/>
    </source>
</evidence>
<evidence type="ECO:0000256" key="8">
    <source>
        <dbReference type="ARBA" id="ARBA00023065"/>
    </source>
</evidence>
<keyword evidence="4" id="KW-0633">Potassium transport</keyword>
<gene>
    <name evidence="12" type="ORF">RZS28_17745</name>
</gene>
<evidence type="ECO:0000256" key="4">
    <source>
        <dbReference type="ARBA" id="ARBA00022538"/>
    </source>
</evidence>